<dbReference type="EMBL" id="CP032509">
    <property type="protein sequence ID" value="AZN71978.1"/>
    <property type="molecule type" value="Genomic_DNA"/>
</dbReference>
<dbReference type="KEGG" id="abaw:D5400_12460"/>
<evidence type="ECO:0000313" key="2">
    <source>
        <dbReference type="Proteomes" id="UP000268192"/>
    </source>
</evidence>
<dbReference type="Proteomes" id="UP000268192">
    <property type="component" value="Chromosome"/>
</dbReference>
<gene>
    <name evidence="1" type="ORF">D5400_12460</name>
</gene>
<name>A0A3Q8XP12_9HYPH</name>
<evidence type="ECO:0000313" key="1">
    <source>
        <dbReference type="EMBL" id="AZN71978.1"/>
    </source>
</evidence>
<dbReference type="AlphaFoldDB" id="A0A3Q8XP12"/>
<reference evidence="1 2" key="1">
    <citation type="submission" date="2018-09" db="EMBL/GenBank/DDBJ databases">
        <title>Marinorhizobium profundi gen. nov., sp. nov., isolated from a deep-sea sediment sample from the New Britain Trench and proposal of Marinorhizobiaceae fam. nov. in the order Rhizobiales of the class Alphaproteobacteria.</title>
        <authorList>
            <person name="Cao J."/>
        </authorList>
    </citation>
    <scope>NUCLEOTIDE SEQUENCE [LARGE SCALE GENOMIC DNA]</scope>
    <source>
        <strain evidence="1 2">WS11</strain>
    </source>
</reference>
<accession>A0A3Q8XP12</accession>
<sequence>MEDLMTTAEQRFISTGRREASDSQLPLIVQKRQLEQSAEAISAKAAEAFKKTLVEELARAKGHKRKMVQR</sequence>
<proteinExistence type="predicted"/>
<keyword evidence="2" id="KW-1185">Reference proteome</keyword>
<protein>
    <submittedName>
        <fullName evidence="1">Uncharacterized protein</fullName>
    </submittedName>
</protein>
<organism evidence="1 2">
    <name type="scientific">Georhizobium profundi</name>
    <dbReference type="NCBI Taxonomy" id="2341112"/>
    <lineage>
        <taxon>Bacteria</taxon>
        <taxon>Pseudomonadati</taxon>
        <taxon>Pseudomonadota</taxon>
        <taxon>Alphaproteobacteria</taxon>
        <taxon>Hyphomicrobiales</taxon>
        <taxon>Rhizobiaceae</taxon>
        <taxon>Georhizobium</taxon>
    </lineage>
</organism>